<feature type="transmembrane region" description="Helical" evidence="1">
    <location>
        <begin position="44"/>
        <end position="62"/>
    </location>
</feature>
<sequence length="159" mass="18084">MKTLLTDLALDEVNDMINGNNQFCNDFSCNEAFIEFSSFSQPPYFLVILGVIIGIICGATFAKQIEYRLNQWKKYNLSLLPLRTVQLHLSYTGILLGTILFISGSLQIFGLQYDKAFFVGLFVSLVTGGALWAQLEQFMKQVENGEFKVVDFDNFDQFF</sequence>
<dbReference type="AlphaFoldDB" id="A0A385I184"/>
<gene>
    <name evidence="2" type="ORF">PMNZ_777</name>
</gene>
<evidence type="ECO:0000256" key="1">
    <source>
        <dbReference type="SAM" id="Phobius"/>
    </source>
</evidence>
<feature type="transmembrane region" description="Helical" evidence="1">
    <location>
        <begin position="116"/>
        <end position="135"/>
    </location>
</feature>
<proteinExistence type="predicted"/>
<dbReference type="EMBL" id="MG976688">
    <property type="protein sequence ID" value="AXY63697.1"/>
    <property type="molecule type" value="Genomic_DNA"/>
</dbReference>
<accession>A0A385I184</accession>
<protein>
    <submittedName>
        <fullName evidence="2">Uncharacterized protein</fullName>
    </submittedName>
</protein>
<keyword evidence="1" id="KW-0472">Membrane</keyword>
<reference evidence="2" key="1">
    <citation type="submission" date="2018-02" db="EMBL/GenBank/DDBJ databases">
        <title>Genome reduction pattern in chromatophore genome of Paulinella.</title>
        <authorList>
            <person name="Lhee D."/>
            <person name="Yoon H.S."/>
        </authorList>
    </citation>
    <scope>NUCLEOTIDE SEQUENCE</scope>
    <source>
        <strain evidence="2">NZ27</strain>
    </source>
</reference>
<name>A0A385I184_9EUKA</name>
<evidence type="ECO:0000313" key="2">
    <source>
        <dbReference type="EMBL" id="AXY63697.1"/>
    </source>
</evidence>
<feature type="transmembrane region" description="Helical" evidence="1">
    <location>
        <begin position="89"/>
        <end position="110"/>
    </location>
</feature>
<organism evidence="2">
    <name type="scientific">Paulinella micropora</name>
    <dbReference type="NCBI Taxonomy" id="1928728"/>
    <lineage>
        <taxon>Eukaryota</taxon>
        <taxon>Sar</taxon>
        <taxon>Rhizaria</taxon>
        <taxon>Cercozoa</taxon>
        <taxon>Imbricatea</taxon>
        <taxon>Silicofilosea</taxon>
        <taxon>Euglyphida</taxon>
        <taxon>Paulinellidae</taxon>
        <taxon>Paulinella</taxon>
    </lineage>
</organism>
<keyword evidence="1" id="KW-1133">Transmembrane helix</keyword>
<geneLocation type="plastid" evidence="2"/>
<keyword evidence="1" id="KW-0812">Transmembrane</keyword>
<keyword evidence="2" id="KW-0934">Plastid</keyword>